<evidence type="ECO:0000256" key="1">
    <source>
        <dbReference type="SAM" id="MobiDB-lite"/>
    </source>
</evidence>
<reference evidence="2 3" key="1">
    <citation type="submission" date="2019-10" db="EMBL/GenBank/DDBJ databases">
        <authorList>
            <person name="Palmer J.M."/>
        </authorList>
    </citation>
    <scope>NUCLEOTIDE SEQUENCE [LARGE SCALE GENOMIC DNA]</scope>
    <source>
        <strain evidence="2 3">TWF730</strain>
    </source>
</reference>
<evidence type="ECO:0000313" key="2">
    <source>
        <dbReference type="EMBL" id="KAK6338219.1"/>
    </source>
</evidence>
<dbReference type="Proteomes" id="UP001373714">
    <property type="component" value="Unassembled WGS sequence"/>
</dbReference>
<protein>
    <submittedName>
        <fullName evidence="2">Uncharacterized protein</fullName>
    </submittedName>
</protein>
<feature type="region of interest" description="Disordered" evidence="1">
    <location>
        <begin position="425"/>
        <end position="450"/>
    </location>
</feature>
<evidence type="ECO:0000313" key="3">
    <source>
        <dbReference type="Proteomes" id="UP001373714"/>
    </source>
</evidence>
<name>A0AAV9UCY3_9PEZI</name>
<comment type="caution">
    <text evidence="2">The sequence shown here is derived from an EMBL/GenBank/DDBJ whole genome shotgun (WGS) entry which is preliminary data.</text>
</comment>
<dbReference type="EMBL" id="JAVHNS010000012">
    <property type="protein sequence ID" value="KAK6338219.1"/>
    <property type="molecule type" value="Genomic_DNA"/>
</dbReference>
<accession>A0AAV9UCY3</accession>
<proteinExistence type="predicted"/>
<sequence>MVPIKGFIDVNRRQQFQKYQTPLRARSGGRRFVEPTQAHLNRKLLSCFNCDSNPVPTGIRAHSQVPGDDGDGSIKMPAPRYASAALSGGQLRAPPGFNHLTSPGISPGTPPGIPSETMRHAGHKVDAASAAAAIARIKGTQGGVLIDDLSETLRVLDYDIMKAKKYTKANRHHLSTWEGANLPDCNVGGPVVIRLGLDNYLNWKILITRKIEENGWLDLIQEDTRTPDQDRVPLSLNPKIKNLGEFSCRQLACSTFILQHVQERYWHMFNASERDPFVMLQEIDDVWGVSLAPARRNRFYLGMEGLEIGEGRVFDYIAQFKWLYSSFKSEGGKLNRNQLYSILFKGLNSKFPGLESFKISGAEDESPYVSNKECLGSLDYIRAYLNAEYPLNAEQEAIVSQANIGQEISPKQDVGVQVKVEDEEDMGQAGSDAIYMNGYGDSTNGGVPLP</sequence>
<keyword evidence="3" id="KW-1185">Reference proteome</keyword>
<feature type="compositionally biased region" description="Polar residues" evidence="1">
    <location>
        <begin position="440"/>
        <end position="450"/>
    </location>
</feature>
<organism evidence="2 3">
    <name type="scientific">Orbilia blumenaviensis</name>
    <dbReference type="NCBI Taxonomy" id="1796055"/>
    <lineage>
        <taxon>Eukaryota</taxon>
        <taxon>Fungi</taxon>
        <taxon>Dikarya</taxon>
        <taxon>Ascomycota</taxon>
        <taxon>Pezizomycotina</taxon>
        <taxon>Orbiliomycetes</taxon>
        <taxon>Orbiliales</taxon>
        <taxon>Orbiliaceae</taxon>
        <taxon>Orbilia</taxon>
    </lineage>
</organism>
<gene>
    <name evidence="2" type="ORF">TWF730_002293</name>
</gene>
<dbReference type="AlphaFoldDB" id="A0AAV9UCY3"/>